<dbReference type="Proteomes" id="UP001277972">
    <property type="component" value="Unassembled WGS sequence"/>
</dbReference>
<organism evidence="1 2">
    <name type="scientific">Gracilibacillus pellucidus</name>
    <dbReference type="NCBI Taxonomy" id="3095368"/>
    <lineage>
        <taxon>Bacteria</taxon>
        <taxon>Bacillati</taxon>
        <taxon>Bacillota</taxon>
        <taxon>Bacilli</taxon>
        <taxon>Bacillales</taxon>
        <taxon>Bacillaceae</taxon>
        <taxon>Gracilibacillus</taxon>
    </lineage>
</organism>
<keyword evidence="2" id="KW-1185">Reference proteome</keyword>
<name>A0ACC6M5U2_9BACI</name>
<protein>
    <submittedName>
        <fullName evidence="1">Uncharacterized protein</fullName>
    </submittedName>
</protein>
<accession>A0ACC6M5U2</accession>
<gene>
    <name evidence="1" type="ORF">SH601_10245</name>
</gene>
<sequence>MRKSFVFVMMILTISHFITLASYPSQLSLVTSTIDLSEELHGLFYHDTDHHGAKADKGIINEVSIILSVLLLTLITYSLYRAFVSRHFLHAAFYQSNYLITSIPLSQK</sequence>
<evidence type="ECO:0000313" key="2">
    <source>
        <dbReference type="Proteomes" id="UP001277972"/>
    </source>
</evidence>
<reference evidence="1" key="1">
    <citation type="submission" date="2023-11" db="EMBL/GenBank/DDBJ databases">
        <title>Gracilibacillus pellucida a moderately halophilic bacterium isolated from saline soil in Xinjiang province.</title>
        <authorList>
            <person name="Zhang Z."/>
            <person name="Tan F."/>
            <person name="Wang Y."/>
            <person name="Xia M."/>
        </authorList>
    </citation>
    <scope>NUCLEOTIDE SEQUENCE</scope>
    <source>
        <strain evidence="1">S3-1-1</strain>
    </source>
</reference>
<evidence type="ECO:0000313" key="1">
    <source>
        <dbReference type="EMBL" id="MDX8046360.1"/>
    </source>
</evidence>
<dbReference type="EMBL" id="JAWZSR010000005">
    <property type="protein sequence ID" value="MDX8046360.1"/>
    <property type="molecule type" value="Genomic_DNA"/>
</dbReference>
<proteinExistence type="predicted"/>
<comment type="caution">
    <text evidence="1">The sequence shown here is derived from an EMBL/GenBank/DDBJ whole genome shotgun (WGS) entry which is preliminary data.</text>
</comment>